<dbReference type="Pfam" id="PF00413">
    <property type="entry name" value="Peptidase_M10"/>
    <property type="match status" value="1"/>
</dbReference>
<evidence type="ECO:0000256" key="4">
    <source>
        <dbReference type="ARBA" id="ARBA00022729"/>
    </source>
</evidence>
<comment type="cofactor">
    <cofactor evidence="10">
        <name>Ca(2+)</name>
        <dbReference type="ChEBI" id="CHEBI:29108"/>
    </cofactor>
    <text evidence="10">Can bind about 5 Ca(2+) ions per subunit.</text>
</comment>
<feature type="region of interest" description="Disordered" evidence="12">
    <location>
        <begin position="326"/>
        <end position="363"/>
    </location>
</feature>
<dbReference type="InterPro" id="IPR018487">
    <property type="entry name" value="Hemopexin-like_repeat"/>
</dbReference>
<dbReference type="InterPro" id="IPR021190">
    <property type="entry name" value="Pept_M10A"/>
</dbReference>
<feature type="binding site" evidence="10">
    <location>
        <position position="237"/>
    </location>
    <ligand>
        <name>Ca(2+)</name>
        <dbReference type="ChEBI" id="CHEBI:29108"/>
        <label>3</label>
    </ligand>
</feature>
<dbReference type="InterPro" id="IPR002477">
    <property type="entry name" value="Peptidoglycan-bd-like"/>
</dbReference>
<evidence type="ECO:0000256" key="11">
    <source>
        <dbReference type="PROSITE-ProRule" id="PRU01011"/>
    </source>
</evidence>
<accession>A0AAE1CJL1</accession>
<dbReference type="GO" id="GO:0008270">
    <property type="term" value="F:zinc ion binding"/>
    <property type="evidence" value="ECO:0007669"/>
    <property type="project" value="InterPro"/>
</dbReference>
<reference evidence="14" key="1">
    <citation type="journal article" date="2023" name="G3 (Bethesda)">
        <title>A reference genome for the long-term kleptoplast-retaining sea slug Elysia crispata morphotype clarki.</title>
        <authorList>
            <person name="Eastman K.E."/>
            <person name="Pendleton A.L."/>
            <person name="Shaikh M.A."/>
            <person name="Suttiyut T."/>
            <person name="Ogas R."/>
            <person name="Tomko P."/>
            <person name="Gavelis G."/>
            <person name="Widhalm J.R."/>
            <person name="Wisecaver J.H."/>
        </authorList>
    </citation>
    <scope>NUCLEOTIDE SEQUENCE</scope>
    <source>
        <strain evidence="14">ECLA1</strain>
    </source>
</reference>
<feature type="binding site" evidence="10">
    <location>
        <position position="294"/>
    </location>
    <ligand>
        <name>Zn(2+)</name>
        <dbReference type="ChEBI" id="CHEBI:29105"/>
        <label>2</label>
        <note>catalytic</note>
    </ligand>
</feature>
<sequence>MTKCKYLLQTSSTSAIVIAIHLMLLTLCYDGMQASPVNLAAGLSSSSTQESSNDVEIFGDAHLMRDKRESFNMIDFLSHYGYMEPPEATYEGKFQSEEVVNIAIRDFQRFNGLDVTGIPDKQTLELMKKPRCGMPDIIRDPHEGYRNNNDNNNKNVNIPMAYKTFGSRWRKPVVTWKTSKFSSKLTKTQQLRALRKAFDVWEREIPLKFRYTHRKPDIDILFAEGEHGDGYKNRFRGKGGVLAHAYGPGRGIGGDTHFDDSEEWLSDDSDADKAGTDLATVAAHEFGHALGLGHSNVNSALMAPYYRKFDKLELKEDDILGITQIYGRKNPPTTRTPATTTTATPRTSTTKPTDTTTHLPTKLTTTPTTIKSVTTANKPGIKKPWIPEFCFRKFRLDAISAGPNRRWFAFRGEFIYDVGPSGLAFGFPKPIRHVFPGAPVKNVRAVTYVPETRRTYIFKYFYVWRFTDFSLDEGYPRIWTNNYRFLPSAALTLTYNGISQIYMFGHSSFWEFNHLTEQVTPGYPLPLATYFPYAPMLPDAAMTNTQGNFIFFKYNKFKNLPSRGSNARLQPIGPNIFGSVCGETPQANNLWHIFEVDEVPVYQSNTKLESRNSFVESYPQIEGYGKNDYSFERESDDNNRRGRWYRRRRGHRRNVNWHLGRRFNYRGRSRASYRRG</sequence>
<feature type="binding site" evidence="10">
    <location>
        <position position="253"/>
    </location>
    <ligand>
        <name>Ca(2+)</name>
        <dbReference type="ChEBI" id="CHEBI:29108"/>
        <label>2</label>
    </ligand>
</feature>
<keyword evidence="4" id="KW-0732">Signal</keyword>
<dbReference type="InterPro" id="IPR036365">
    <property type="entry name" value="PGBD-like_sf"/>
</dbReference>
<evidence type="ECO:0000256" key="2">
    <source>
        <dbReference type="ARBA" id="ARBA00022670"/>
    </source>
</evidence>
<feature type="binding site" evidence="10">
    <location>
        <position position="262"/>
    </location>
    <ligand>
        <name>Ca(2+)</name>
        <dbReference type="ChEBI" id="CHEBI:29108"/>
        <label>1</label>
    </ligand>
</feature>
<dbReference type="GO" id="GO:0004222">
    <property type="term" value="F:metalloendopeptidase activity"/>
    <property type="evidence" value="ECO:0007669"/>
    <property type="project" value="InterPro"/>
</dbReference>
<feature type="binding site" evidence="10">
    <location>
        <position position="397"/>
    </location>
    <ligand>
        <name>Ca(2+)</name>
        <dbReference type="ChEBI" id="CHEBI:29108"/>
        <label>4</label>
    </ligand>
</feature>
<evidence type="ECO:0000256" key="8">
    <source>
        <dbReference type="ARBA" id="ARBA00023145"/>
    </source>
</evidence>
<feature type="compositionally biased region" description="Low complexity" evidence="12">
    <location>
        <begin position="331"/>
        <end position="363"/>
    </location>
</feature>
<dbReference type="Gene3D" id="2.110.10.10">
    <property type="entry name" value="Hemopexin-like domain"/>
    <property type="match status" value="1"/>
</dbReference>
<feature type="binding site" evidence="10">
    <location>
        <position position="259"/>
    </location>
    <ligand>
        <name>Ca(2+)</name>
        <dbReference type="ChEBI" id="CHEBI:29108"/>
        <label>3</label>
    </ligand>
</feature>
<dbReference type="SUPFAM" id="SSF47090">
    <property type="entry name" value="PGBD-like"/>
    <property type="match status" value="1"/>
</dbReference>
<feature type="binding site" evidence="10">
    <location>
        <position position="257"/>
    </location>
    <ligand>
        <name>Zn(2+)</name>
        <dbReference type="ChEBI" id="CHEBI:29105"/>
        <label>1</label>
    </ligand>
</feature>
<dbReference type="Pfam" id="PF01471">
    <property type="entry name" value="PG_binding_1"/>
    <property type="match status" value="1"/>
</dbReference>
<dbReference type="InterPro" id="IPR033739">
    <property type="entry name" value="M10A_MMP"/>
</dbReference>
<evidence type="ECO:0000259" key="13">
    <source>
        <dbReference type="SMART" id="SM00235"/>
    </source>
</evidence>
<dbReference type="GO" id="GO:0005615">
    <property type="term" value="C:extracellular space"/>
    <property type="evidence" value="ECO:0007669"/>
    <property type="project" value="TreeGrafter"/>
</dbReference>
<dbReference type="PANTHER" id="PTHR10201">
    <property type="entry name" value="MATRIX METALLOPROTEINASE"/>
    <property type="match status" value="1"/>
</dbReference>
<evidence type="ECO:0000256" key="7">
    <source>
        <dbReference type="ARBA" id="ARBA00023049"/>
    </source>
</evidence>
<evidence type="ECO:0000256" key="12">
    <source>
        <dbReference type="SAM" id="MobiDB-lite"/>
    </source>
</evidence>
<feature type="binding site" evidence="10">
    <location>
        <position position="260"/>
    </location>
    <ligand>
        <name>Ca(2+)</name>
        <dbReference type="ChEBI" id="CHEBI:29108"/>
        <label>1</label>
    </ligand>
</feature>
<feature type="binding site" evidence="10">
    <location>
        <position position="255"/>
    </location>
    <ligand>
        <name>Ca(2+)</name>
        <dbReference type="ChEBI" id="CHEBI:29108"/>
        <label>2</label>
    </ligand>
</feature>
<feature type="binding site" evidence="10">
    <location>
        <position position="229"/>
    </location>
    <ligand>
        <name>Zn(2+)</name>
        <dbReference type="ChEBI" id="CHEBI:29105"/>
        <label>1</label>
    </ligand>
</feature>
<dbReference type="AlphaFoldDB" id="A0AAE1CJL1"/>
<evidence type="ECO:0000256" key="6">
    <source>
        <dbReference type="ARBA" id="ARBA00022833"/>
    </source>
</evidence>
<dbReference type="GO" id="GO:0030198">
    <property type="term" value="P:extracellular matrix organization"/>
    <property type="evidence" value="ECO:0007669"/>
    <property type="project" value="TreeGrafter"/>
</dbReference>
<comment type="caution">
    <text evidence="14">The sequence shown here is derived from an EMBL/GenBank/DDBJ whole genome shotgun (WGS) entry which is preliminary data.</text>
</comment>
<keyword evidence="5" id="KW-0378">Hydrolase</keyword>
<dbReference type="InterPro" id="IPR006026">
    <property type="entry name" value="Peptidase_Metallo"/>
</dbReference>
<keyword evidence="3 10" id="KW-0479">Metal-binding</keyword>
<evidence type="ECO:0000256" key="3">
    <source>
        <dbReference type="ARBA" id="ARBA00022723"/>
    </source>
</evidence>
<dbReference type="SMART" id="SM00235">
    <property type="entry name" value="ZnMc"/>
    <property type="match status" value="1"/>
</dbReference>
<dbReference type="SUPFAM" id="SSF55486">
    <property type="entry name" value="Metalloproteases ('zincins'), catalytic domain"/>
    <property type="match status" value="1"/>
</dbReference>
<feature type="active site" evidence="9">
    <location>
        <position position="285"/>
    </location>
</feature>
<dbReference type="PROSITE" id="PS51642">
    <property type="entry name" value="HEMOPEXIN_2"/>
    <property type="match status" value="1"/>
</dbReference>
<evidence type="ECO:0000256" key="10">
    <source>
        <dbReference type="PIRSR" id="PIRSR621190-2"/>
    </source>
</evidence>
<keyword evidence="8" id="KW-0865">Zymogen</keyword>
<evidence type="ECO:0000256" key="9">
    <source>
        <dbReference type="PIRSR" id="PIRSR621190-1"/>
    </source>
</evidence>
<dbReference type="Gene3D" id="3.40.390.10">
    <property type="entry name" value="Collagenase (Catalytic Domain)"/>
    <property type="match status" value="1"/>
</dbReference>
<feature type="domain" description="Peptidase metallopeptidase" evidence="13">
    <location>
        <begin position="165"/>
        <end position="328"/>
    </location>
</feature>
<feature type="binding site" evidence="10">
    <location>
        <position position="217"/>
    </location>
    <ligand>
        <name>Ca(2+)</name>
        <dbReference type="ChEBI" id="CHEBI:29108"/>
        <label>2</label>
    </ligand>
</feature>
<keyword evidence="2" id="KW-0645">Protease</keyword>
<gene>
    <name evidence="14" type="ORF">RRG08_056492</name>
</gene>
<dbReference type="GO" id="GO:0030574">
    <property type="term" value="P:collagen catabolic process"/>
    <property type="evidence" value="ECO:0007669"/>
    <property type="project" value="TreeGrafter"/>
</dbReference>
<feature type="binding site" evidence="10">
    <location>
        <position position="284"/>
    </location>
    <ligand>
        <name>Zn(2+)</name>
        <dbReference type="ChEBI" id="CHEBI:29105"/>
        <label>2</label>
        <note>catalytic</note>
    </ligand>
</feature>
<evidence type="ECO:0000256" key="5">
    <source>
        <dbReference type="ARBA" id="ARBA00022801"/>
    </source>
</evidence>
<dbReference type="SMART" id="SM00120">
    <property type="entry name" value="HX"/>
    <property type="match status" value="3"/>
</dbReference>
<keyword evidence="15" id="KW-1185">Reference proteome</keyword>
<proteinExistence type="inferred from homology"/>
<feature type="binding site" evidence="10">
    <location>
        <position position="244"/>
    </location>
    <ligand>
        <name>Zn(2+)</name>
        <dbReference type="ChEBI" id="CHEBI:29105"/>
        <label>1</label>
    </ligand>
</feature>
<feature type="binding site" evidence="10">
    <location>
        <position position="302"/>
    </location>
    <ligand>
        <name>Zn(2+)</name>
        <dbReference type="ChEBI" id="CHEBI:29105"/>
        <label>2</label>
        <note>catalytic</note>
    </ligand>
</feature>
<dbReference type="PRINTS" id="PR00138">
    <property type="entry name" value="MATRIXIN"/>
</dbReference>
<dbReference type="PANTHER" id="PTHR10201:SF331">
    <property type="entry name" value="MATRIX METALLOPROTEINASE-14-LIKE ISOFORM X1"/>
    <property type="match status" value="1"/>
</dbReference>
<dbReference type="GO" id="GO:0031012">
    <property type="term" value="C:extracellular matrix"/>
    <property type="evidence" value="ECO:0007669"/>
    <property type="project" value="InterPro"/>
</dbReference>
<evidence type="ECO:0000313" key="14">
    <source>
        <dbReference type="EMBL" id="KAK3699354.1"/>
    </source>
</evidence>
<keyword evidence="6 10" id="KW-0862">Zinc</keyword>
<name>A0AAE1CJL1_9GAST</name>
<dbReference type="InterPro" id="IPR024079">
    <property type="entry name" value="MetalloPept_cat_dom_sf"/>
</dbReference>
<feature type="repeat" description="Hemopexin" evidence="11">
    <location>
        <begin position="440"/>
        <end position="486"/>
    </location>
</feature>
<feature type="binding site" evidence="10">
    <location>
        <position position="227"/>
    </location>
    <ligand>
        <name>Zn(2+)</name>
        <dbReference type="ChEBI" id="CHEBI:29105"/>
        <label>1</label>
    </ligand>
</feature>
<comment type="cofactor">
    <cofactor evidence="10">
        <name>Zn(2+)</name>
        <dbReference type="ChEBI" id="CHEBI:29105"/>
    </cofactor>
    <text evidence="10">Binds 2 Zn(2+) ions per subunit.</text>
</comment>
<dbReference type="PROSITE" id="PS00546">
    <property type="entry name" value="CYSTEINE_SWITCH"/>
    <property type="match status" value="1"/>
</dbReference>
<dbReference type="CDD" id="cd04278">
    <property type="entry name" value="ZnMc_MMP"/>
    <property type="match status" value="1"/>
</dbReference>
<dbReference type="InterPro" id="IPR021158">
    <property type="entry name" value="Pept_M10A_Zn_BS"/>
</dbReference>
<dbReference type="SUPFAM" id="SSF50923">
    <property type="entry name" value="Hemopexin-like domain"/>
    <property type="match status" value="1"/>
</dbReference>
<evidence type="ECO:0000256" key="1">
    <source>
        <dbReference type="ARBA" id="ARBA00010370"/>
    </source>
</evidence>
<dbReference type="InterPro" id="IPR036375">
    <property type="entry name" value="Hemopexin-like_dom_sf"/>
</dbReference>
<dbReference type="Proteomes" id="UP001283361">
    <property type="component" value="Unassembled WGS sequence"/>
</dbReference>
<comment type="similarity">
    <text evidence="1">Belongs to the peptidase M10A family.</text>
</comment>
<feature type="binding site" evidence="10">
    <location>
        <position position="354"/>
    </location>
    <ligand>
        <name>Ca(2+)</name>
        <dbReference type="ChEBI" id="CHEBI:29108"/>
        <label>4</label>
    </ligand>
</feature>
<keyword evidence="7" id="KW-0482">Metalloprotease</keyword>
<feature type="binding site" description="in inhibited form" evidence="10">
    <location>
        <position position="132"/>
    </location>
    <ligand>
        <name>Zn(2+)</name>
        <dbReference type="ChEBI" id="CHEBI:29105"/>
        <label>2</label>
        <note>catalytic</note>
    </ligand>
</feature>
<organism evidence="14 15">
    <name type="scientific">Elysia crispata</name>
    <name type="common">lettuce slug</name>
    <dbReference type="NCBI Taxonomy" id="231223"/>
    <lineage>
        <taxon>Eukaryota</taxon>
        <taxon>Metazoa</taxon>
        <taxon>Spiralia</taxon>
        <taxon>Lophotrochozoa</taxon>
        <taxon>Mollusca</taxon>
        <taxon>Gastropoda</taxon>
        <taxon>Heterobranchia</taxon>
        <taxon>Euthyneura</taxon>
        <taxon>Panpulmonata</taxon>
        <taxon>Sacoglossa</taxon>
        <taxon>Placobranchoidea</taxon>
        <taxon>Plakobranchidae</taxon>
        <taxon>Elysia</taxon>
    </lineage>
</organism>
<protein>
    <recommendedName>
        <fullName evidence="13">Peptidase metallopeptidase domain-containing protein</fullName>
    </recommendedName>
</protein>
<dbReference type="FunFam" id="3.40.390.10:FF:000091">
    <property type="entry name" value="Matrix metalloproteinase-16-like Protein"/>
    <property type="match status" value="1"/>
</dbReference>
<dbReference type="EMBL" id="JAWDGP010007947">
    <property type="protein sequence ID" value="KAK3699354.1"/>
    <property type="molecule type" value="Genomic_DNA"/>
</dbReference>
<keyword evidence="10" id="KW-0106">Calcium</keyword>
<feature type="binding site" evidence="10">
    <location>
        <position position="262"/>
    </location>
    <ligand>
        <name>Ca(2+)</name>
        <dbReference type="ChEBI" id="CHEBI:29108"/>
        <label>3</label>
    </ligand>
</feature>
<evidence type="ECO:0000313" key="15">
    <source>
        <dbReference type="Proteomes" id="UP001283361"/>
    </source>
</evidence>
<dbReference type="GO" id="GO:0006508">
    <property type="term" value="P:proteolysis"/>
    <property type="evidence" value="ECO:0007669"/>
    <property type="project" value="UniProtKB-KW"/>
</dbReference>
<dbReference type="InterPro" id="IPR001818">
    <property type="entry name" value="Pept_M10_metallopeptidase"/>
</dbReference>
<feature type="binding site" evidence="10">
    <location>
        <position position="288"/>
    </location>
    <ligand>
        <name>Zn(2+)</name>
        <dbReference type="ChEBI" id="CHEBI:29105"/>
        <label>2</label>
        <note>catalytic</note>
    </ligand>
</feature>